<evidence type="ECO:0000256" key="1">
    <source>
        <dbReference type="ARBA" id="ARBA00023224"/>
    </source>
</evidence>
<dbReference type="PANTHER" id="PTHR32089">
    <property type="entry name" value="METHYL-ACCEPTING CHEMOTAXIS PROTEIN MCPB"/>
    <property type="match status" value="1"/>
</dbReference>
<feature type="transmembrane region" description="Helical" evidence="4">
    <location>
        <begin position="188"/>
        <end position="210"/>
    </location>
</feature>
<dbReference type="PRINTS" id="PR00260">
    <property type="entry name" value="CHEMTRNSDUCR"/>
</dbReference>
<dbReference type="GO" id="GO:0007165">
    <property type="term" value="P:signal transduction"/>
    <property type="evidence" value="ECO:0007669"/>
    <property type="project" value="UniProtKB-KW"/>
</dbReference>
<dbReference type="GO" id="GO:0006935">
    <property type="term" value="P:chemotaxis"/>
    <property type="evidence" value="ECO:0007669"/>
    <property type="project" value="InterPro"/>
</dbReference>
<dbReference type="GO" id="GO:0016020">
    <property type="term" value="C:membrane"/>
    <property type="evidence" value="ECO:0007669"/>
    <property type="project" value="InterPro"/>
</dbReference>
<evidence type="ECO:0000256" key="3">
    <source>
        <dbReference type="PROSITE-ProRule" id="PRU00284"/>
    </source>
</evidence>
<reference evidence="8" key="1">
    <citation type="submission" date="2016-10" db="EMBL/GenBank/DDBJ databases">
        <authorList>
            <person name="Varghese N."/>
            <person name="Submissions S."/>
        </authorList>
    </citation>
    <scope>NUCLEOTIDE SEQUENCE [LARGE SCALE GENOMIC DNA]</scope>
    <source>
        <strain evidence="8">BL47</strain>
    </source>
</reference>
<dbReference type="PROSITE" id="PS50885">
    <property type="entry name" value="HAMP"/>
    <property type="match status" value="1"/>
</dbReference>
<keyword evidence="8" id="KW-1185">Reference proteome</keyword>
<dbReference type="InterPro" id="IPR003660">
    <property type="entry name" value="HAMP_dom"/>
</dbReference>
<organism evidence="7 8">
    <name type="scientific">Methylobacterium phyllostachyos</name>
    <dbReference type="NCBI Taxonomy" id="582672"/>
    <lineage>
        <taxon>Bacteria</taxon>
        <taxon>Pseudomonadati</taxon>
        <taxon>Pseudomonadota</taxon>
        <taxon>Alphaproteobacteria</taxon>
        <taxon>Hyphomicrobiales</taxon>
        <taxon>Methylobacteriaceae</taxon>
        <taxon>Methylobacterium</taxon>
    </lineage>
</organism>
<protein>
    <submittedName>
        <fullName evidence="7">Methyl-accepting chemotaxis protein</fullName>
    </submittedName>
</protein>
<sequence>MSRFVKTRISLKIAFAFAFIAANSVGYLWYISKRMIVVDATYSAYLDNDATAATMAARLGRVVYQMSYVAFRALGEADPDESDRVGSAFEPLPAEASKLLGGVRRNAPAFHDRIDRIAGLLDTYAHLTGEMCAMTKKGMSAQALTLAHKKVDPLQKTLFAELDAFADDLGAAIRDGSAALGTETRTTLVWVIGLSAAGIAASILVGLLIVSFGVTRPLGRLTVALKAMSQGELSAEVREARRRDEIGAIGKAVEAIKALVARRAAEQADSKRRTDEAVAADRSRTLMAFADGFEDTVGRIIGLVSASVATLQATAQTMTDTAARTADRSTAVATAAEEAAANVNTVASAAEELGSSVLEIGRQVSGSATLAQNAVSEADRTAALVQDLSAAAGKVGAVVEMIATIASQTNLLALNATIEAARAGEAGRGFAVVAGEVKELAGQAAQATGEISDQIGHIQGATGQAVSVIATIAARIREIDTVATSIAAAVEQQGAATQEIVRNVAQAATGTREVTANMAGVAEASEATGAAAGQVLAAASALARQSEELGGEVRRFLATIRAA</sequence>
<evidence type="ECO:0000259" key="6">
    <source>
        <dbReference type="PROSITE" id="PS50885"/>
    </source>
</evidence>
<dbReference type="EMBL" id="FNHS01000005">
    <property type="protein sequence ID" value="SDN08229.1"/>
    <property type="molecule type" value="Genomic_DNA"/>
</dbReference>
<keyword evidence="4" id="KW-1133">Transmembrane helix</keyword>
<dbReference type="Pfam" id="PF00015">
    <property type="entry name" value="MCPsignal"/>
    <property type="match status" value="1"/>
</dbReference>
<feature type="domain" description="HAMP" evidence="6">
    <location>
        <begin position="212"/>
        <end position="265"/>
    </location>
</feature>
<dbReference type="AlphaFoldDB" id="A0A1G9YGB7"/>
<dbReference type="SUPFAM" id="SSF58104">
    <property type="entry name" value="Methyl-accepting chemotaxis protein (MCP) signaling domain"/>
    <property type="match status" value="1"/>
</dbReference>
<dbReference type="Pfam" id="PF00672">
    <property type="entry name" value="HAMP"/>
    <property type="match status" value="1"/>
</dbReference>
<evidence type="ECO:0000313" key="7">
    <source>
        <dbReference type="EMBL" id="SDN08229.1"/>
    </source>
</evidence>
<keyword evidence="4" id="KW-0812">Transmembrane</keyword>
<proteinExistence type="inferred from homology"/>
<comment type="similarity">
    <text evidence="2">Belongs to the methyl-accepting chemotaxis (MCP) protein family.</text>
</comment>
<dbReference type="PANTHER" id="PTHR32089:SF112">
    <property type="entry name" value="LYSOZYME-LIKE PROTEIN-RELATED"/>
    <property type="match status" value="1"/>
</dbReference>
<dbReference type="GO" id="GO:0004888">
    <property type="term" value="F:transmembrane signaling receptor activity"/>
    <property type="evidence" value="ECO:0007669"/>
    <property type="project" value="InterPro"/>
</dbReference>
<dbReference type="SMART" id="SM00283">
    <property type="entry name" value="MA"/>
    <property type="match status" value="1"/>
</dbReference>
<keyword evidence="4" id="KW-0472">Membrane</keyword>
<accession>A0A1G9YGB7</accession>
<dbReference type="SMART" id="SM00304">
    <property type="entry name" value="HAMP"/>
    <property type="match status" value="1"/>
</dbReference>
<feature type="domain" description="Methyl-accepting transducer" evidence="5">
    <location>
        <begin position="307"/>
        <end position="543"/>
    </location>
</feature>
<feature type="transmembrane region" description="Helical" evidence="4">
    <location>
        <begin position="12"/>
        <end position="30"/>
    </location>
</feature>
<evidence type="ECO:0000256" key="4">
    <source>
        <dbReference type="SAM" id="Phobius"/>
    </source>
</evidence>
<dbReference type="InterPro" id="IPR004090">
    <property type="entry name" value="Chemotax_Me-accpt_rcpt"/>
</dbReference>
<dbReference type="PROSITE" id="PS50111">
    <property type="entry name" value="CHEMOTAXIS_TRANSDUC_2"/>
    <property type="match status" value="1"/>
</dbReference>
<evidence type="ECO:0000259" key="5">
    <source>
        <dbReference type="PROSITE" id="PS50111"/>
    </source>
</evidence>
<dbReference type="Gene3D" id="1.10.8.500">
    <property type="entry name" value="HAMP domain in histidine kinase"/>
    <property type="match status" value="1"/>
</dbReference>
<dbReference type="STRING" id="582672.SAMN05216360_105313"/>
<dbReference type="Gene3D" id="1.10.287.950">
    <property type="entry name" value="Methyl-accepting chemotaxis protein"/>
    <property type="match status" value="1"/>
</dbReference>
<dbReference type="InterPro" id="IPR004089">
    <property type="entry name" value="MCPsignal_dom"/>
</dbReference>
<gene>
    <name evidence="7" type="ORF">SAMN05216360_105313</name>
</gene>
<dbReference type="CDD" id="cd06225">
    <property type="entry name" value="HAMP"/>
    <property type="match status" value="1"/>
</dbReference>
<dbReference type="Proteomes" id="UP000198704">
    <property type="component" value="Unassembled WGS sequence"/>
</dbReference>
<dbReference type="SUPFAM" id="SSF158472">
    <property type="entry name" value="HAMP domain-like"/>
    <property type="match status" value="1"/>
</dbReference>
<keyword evidence="1 3" id="KW-0807">Transducer</keyword>
<evidence type="ECO:0000256" key="2">
    <source>
        <dbReference type="ARBA" id="ARBA00029447"/>
    </source>
</evidence>
<evidence type="ECO:0000313" key="8">
    <source>
        <dbReference type="Proteomes" id="UP000198704"/>
    </source>
</evidence>
<name>A0A1G9YGB7_9HYPH</name>